<dbReference type="InterPro" id="IPR043862">
    <property type="entry name" value="DUF5824"/>
</dbReference>
<protein>
    <recommendedName>
        <fullName evidence="1">DUF5824 domain-containing protein</fullName>
    </recommendedName>
</protein>
<accession>A0A6C0DU54</accession>
<feature type="domain" description="DUF5824" evidence="1">
    <location>
        <begin position="15"/>
        <end position="137"/>
    </location>
</feature>
<evidence type="ECO:0000313" key="2">
    <source>
        <dbReference type="EMBL" id="QHT20486.1"/>
    </source>
</evidence>
<proteinExistence type="predicted"/>
<dbReference type="Pfam" id="PF19141">
    <property type="entry name" value="DUF5824"/>
    <property type="match status" value="1"/>
</dbReference>
<name>A0A6C0DU54_9ZZZZ</name>
<evidence type="ECO:0000259" key="1">
    <source>
        <dbReference type="Pfam" id="PF19141"/>
    </source>
</evidence>
<reference evidence="2" key="1">
    <citation type="journal article" date="2020" name="Nature">
        <title>Giant virus diversity and host interactions through global metagenomics.</title>
        <authorList>
            <person name="Schulz F."/>
            <person name="Roux S."/>
            <person name="Paez-Espino D."/>
            <person name="Jungbluth S."/>
            <person name="Walsh D.A."/>
            <person name="Denef V.J."/>
            <person name="McMahon K.D."/>
            <person name="Konstantinidis K.T."/>
            <person name="Eloe-Fadrosh E.A."/>
            <person name="Kyrpides N.C."/>
            <person name="Woyke T."/>
        </authorList>
    </citation>
    <scope>NUCLEOTIDE SEQUENCE</scope>
    <source>
        <strain evidence="2">GVMAG-M-3300023174-60</strain>
    </source>
</reference>
<sequence>MPGHKKTLKKDKLWPHRYYRGLTRKQALERKAEIKKFGALDSRNPKAYVGFKTDKYAKTKKKSQYTAKWEKLFPDAKSLADKSKVTGVPLKHIDHVYRKGLAAWRSGHRPGAGEHPWGYARVHSYLLCGKAHYTADAADVRRAKEESASARKWFKRCKTSKATQI</sequence>
<dbReference type="EMBL" id="MN739678">
    <property type="protein sequence ID" value="QHT20486.1"/>
    <property type="molecule type" value="Genomic_DNA"/>
</dbReference>
<organism evidence="2">
    <name type="scientific">viral metagenome</name>
    <dbReference type="NCBI Taxonomy" id="1070528"/>
    <lineage>
        <taxon>unclassified sequences</taxon>
        <taxon>metagenomes</taxon>
        <taxon>organismal metagenomes</taxon>
    </lineage>
</organism>
<dbReference type="AlphaFoldDB" id="A0A6C0DU54"/>